<feature type="compositionally biased region" description="Basic residues" evidence="7">
    <location>
        <begin position="207"/>
        <end position="237"/>
    </location>
</feature>
<evidence type="ECO:0000256" key="6">
    <source>
        <dbReference type="RuleBase" id="RU003894"/>
    </source>
</evidence>
<dbReference type="GO" id="GO:0006334">
    <property type="term" value="P:nucleosome assembly"/>
    <property type="evidence" value="ECO:0007669"/>
    <property type="project" value="InterPro"/>
</dbReference>
<feature type="compositionally biased region" description="Low complexity" evidence="7">
    <location>
        <begin position="157"/>
        <end position="181"/>
    </location>
</feature>
<dbReference type="GO" id="GO:0003690">
    <property type="term" value="F:double-stranded DNA binding"/>
    <property type="evidence" value="ECO:0007669"/>
    <property type="project" value="TreeGrafter"/>
</dbReference>
<dbReference type="GO" id="GO:0005634">
    <property type="term" value="C:nucleus"/>
    <property type="evidence" value="ECO:0007669"/>
    <property type="project" value="UniProtKB-SubCell"/>
</dbReference>
<dbReference type="SUPFAM" id="SSF46785">
    <property type="entry name" value="Winged helix' DNA-binding domain"/>
    <property type="match status" value="1"/>
</dbReference>
<dbReference type="GO" id="GO:0030261">
    <property type="term" value="P:chromosome condensation"/>
    <property type="evidence" value="ECO:0007669"/>
    <property type="project" value="TreeGrafter"/>
</dbReference>
<dbReference type="Proteomes" id="UP001497516">
    <property type="component" value="Chromosome 10"/>
</dbReference>
<dbReference type="GO" id="GO:0031492">
    <property type="term" value="F:nucleosomal DNA binding"/>
    <property type="evidence" value="ECO:0007669"/>
    <property type="project" value="TreeGrafter"/>
</dbReference>
<feature type="domain" description="H15" evidence="8">
    <location>
        <begin position="76"/>
        <end position="146"/>
    </location>
</feature>
<dbReference type="Pfam" id="PF00538">
    <property type="entry name" value="Linker_histone"/>
    <property type="match status" value="1"/>
</dbReference>
<dbReference type="InterPro" id="IPR036390">
    <property type="entry name" value="WH_DNA-bd_sf"/>
</dbReference>
<feature type="compositionally biased region" description="Low complexity" evidence="7">
    <location>
        <begin position="12"/>
        <end position="25"/>
    </location>
</feature>
<feature type="compositionally biased region" description="Basic and acidic residues" evidence="7">
    <location>
        <begin position="27"/>
        <end position="46"/>
    </location>
</feature>
<keyword evidence="3 6" id="KW-0158">Chromosome</keyword>
<dbReference type="GO" id="GO:0045910">
    <property type="term" value="P:negative regulation of DNA recombination"/>
    <property type="evidence" value="ECO:0007669"/>
    <property type="project" value="TreeGrafter"/>
</dbReference>
<dbReference type="PROSITE" id="PS51504">
    <property type="entry name" value="H15"/>
    <property type="match status" value="1"/>
</dbReference>
<proteinExistence type="inferred from homology"/>
<evidence type="ECO:0000256" key="3">
    <source>
        <dbReference type="ARBA" id="ARBA00022454"/>
    </source>
</evidence>
<dbReference type="EMBL" id="OZ034814">
    <property type="protein sequence ID" value="CAL1361190.1"/>
    <property type="molecule type" value="Genomic_DNA"/>
</dbReference>
<feature type="compositionally biased region" description="Basic residues" evidence="7">
    <location>
        <begin position="182"/>
        <end position="192"/>
    </location>
</feature>
<evidence type="ECO:0000256" key="2">
    <source>
        <dbReference type="ARBA" id="ARBA00004286"/>
    </source>
</evidence>
<dbReference type="AlphaFoldDB" id="A0AAV2CZ97"/>
<dbReference type="InterPro" id="IPR036388">
    <property type="entry name" value="WH-like_DNA-bd_sf"/>
</dbReference>
<dbReference type="PANTHER" id="PTHR11467:SF36">
    <property type="entry name" value="HISTONE 24-RELATED"/>
    <property type="match status" value="1"/>
</dbReference>
<dbReference type="InterPro" id="IPR005818">
    <property type="entry name" value="Histone_H1/H5_H15"/>
</dbReference>
<evidence type="ECO:0000313" key="9">
    <source>
        <dbReference type="EMBL" id="CAL1361190.1"/>
    </source>
</evidence>
<keyword evidence="10" id="KW-1185">Reference proteome</keyword>
<comment type="subcellular location">
    <subcellularLocation>
        <location evidence="2">Chromosome</location>
    </subcellularLocation>
    <subcellularLocation>
        <location evidence="1 6">Nucleus</location>
    </subcellularLocation>
</comment>
<organism evidence="9 10">
    <name type="scientific">Linum trigynum</name>
    <dbReference type="NCBI Taxonomy" id="586398"/>
    <lineage>
        <taxon>Eukaryota</taxon>
        <taxon>Viridiplantae</taxon>
        <taxon>Streptophyta</taxon>
        <taxon>Embryophyta</taxon>
        <taxon>Tracheophyta</taxon>
        <taxon>Spermatophyta</taxon>
        <taxon>Magnoliopsida</taxon>
        <taxon>eudicotyledons</taxon>
        <taxon>Gunneridae</taxon>
        <taxon>Pentapetalae</taxon>
        <taxon>rosids</taxon>
        <taxon>fabids</taxon>
        <taxon>Malpighiales</taxon>
        <taxon>Linaceae</taxon>
        <taxon>Linum</taxon>
    </lineage>
</organism>
<evidence type="ECO:0000256" key="4">
    <source>
        <dbReference type="ARBA" id="ARBA00023125"/>
    </source>
</evidence>
<dbReference type="SMART" id="SM00526">
    <property type="entry name" value="H15"/>
    <property type="match status" value="1"/>
</dbReference>
<name>A0AAV2CZ97_9ROSI</name>
<sequence>MAEKTEEQVQGPVPVVAEAEQVPPVAEEEKIPVGEDPPAKEEAGNKKEKKREKKTKLVADAVPKEKKKPKQPKTASHPPYFQMIKDALLALNEKSGSSPYAIAKFMEEKHKAVLPANFRKTLALQLKNSAAKGKLTKIRASYKLSESGKKEKKSRPKTAPTKAAIATATATAKKSITTATAKPKKPRTKTRSVNKPEIGKKTPAALKPKKSTPGKVKQPRSIRSPAARRAKKASAAA</sequence>
<dbReference type="PRINTS" id="PR00624">
    <property type="entry name" value="HISTONEH5"/>
</dbReference>
<comment type="similarity">
    <text evidence="6">Belongs to the histone H1/H5 family.</text>
</comment>
<keyword evidence="5 6" id="KW-0539">Nucleus</keyword>
<dbReference type="InterPro" id="IPR005819">
    <property type="entry name" value="H1/H5"/>
</dbReference>
<dbReference type="PANTHER" id="PTHR11467">
    <property type="entry name" value="HISTONE H1"/>
    <property type="match status" value="1"/>
</dbReference>
<dbReference type="GO" id="GO:0030527">
    <property type="term" value="F:structural constituent of chromatin"/>
    <property type="evidence" value="ECO:0007669"/>
    <property type="project" value="InterPro"/>
</dbReference>
<protein>
    <recommendedName>
        <fullName evidence="8">H15 domain-containing protein</fullName>
    </recommendedName>
</protein>
<evidence type="ECO:0000313" key="10">
    <source>
        <dbReference type="Proteomes" id="UP001497516"/>
    </source>
</evidence>
<evidence type="ECO:0000259" key="8">
    <source>
        <dbReference type="PROSITE" id="PS51504"/>
    </source>
</evidence>
<accession>A0AAV2CZ97</accession>
<reference evidence="9 10" key="1">
    <citation type="submission" date="2024-04" db="EMBL/GenBank/DDBJ databases">
        <authorList>
            <person name="Fracassetti M."/>
        </authorList>
    </citation>
    <scope>NUCLEOTIDE SEQUENCE [LARGE SCALE GENOMIC DNA]</scope>
</reference>
<dbReference type="CDD" id="cd00073">
    <property type="entry name" value="H15"/>
    <property type="match status" value="1"/>
</dbReference>
<feature type="region of interest" description="Disordered" evidence="7">
    <location>
        <begin position="1"/>
        <end position="80"/>
    </location>
</feature>
<feature type="region of interest" description="Disordered" evidence="7">
    <location>
        <begin position="130"/>
        <end position="237"/>
    </location>
</feature>
<dbReference type="Gene3D" id="1.10.10.10">
    <property type="entry name" value="Winged helix-like DNA-binding domain superfamily/Winged helix DNA-binding domain"/>
    <property type="match status" value="1"/>
</dbReference>
<gene>
    <name evidence="9" type="ORF">LTRI10_LOCUS8577</name>
</gene>
<dbReference type="GO" id="GO:0000786">
    <property type="term" value="C:nucleosome"/>
    <property type="evidence" value="ECO:0007669"/>
    <property type="project" value="InterPro"/>
</dbReference>
<feature type="compositionally biased region" description="Basic residues" evidence="7">
    <location>
        <begin position="47"/>
        <end position="56"/>
    </location>
</feature>
<evidence type="ECO:0000256" key="5">
    <source>
        <dbReference type="ARBA" id="ARBA00023242"/>
    </source>
</evidence>
<evidence type="ECO:0000256" key="7">
    <source>
        <dbReference type="SAM" id="MobiDB-lite"/>
    </source>
</evidence>
<evidence type="ECO:0000256" key="1">
    <source>
        <dbReference type="ARBA" id="ARBA00004123"/>
    </source>
</evidence>
<keyword evidence="4 6" id="KW-0238">DNA-binding</keyword>